<keyword evidence="3 11" id="KW-0285">Flavoprotein</keyword>
<comment type="caution">
    <text evidence="11">Lacks conserved residue(s) required for the propagation of feature annotation.</text>
</comment>
<keyword evidence="5 11" id="KW-0479">Metal-binding</keyword>
<organism evidence="15 16">
    <name type="scientific">Candidatus Faecivivens stercoravium</name>
    <dbReference type="NCBI Taxonomy" id="2840803"/>
    <lineage>
        <taxon>Bacteria</taxon>
        <taxon>Bacillati</taxon>
        <taxon>Bacillota</taxon>
        <taxon>Clostridia</taxon>
        <taxon>Eubacteriales</taxon>
        <taxon>Oscillospiraceae</taxon>
        <taxon>Oscillospiraceae incertae sedis</taxon>
        <taxon>Candidatus Faecivivens</taxon>
    </lineage>
</organism>
<feature type="binding site" evidence="11 13">
    <location>
        <position position="243"/>
    </location>
    <ligand>
        <name>[2Fe-2S] cluster</name>
        <dbReference type="ChEBI" id="CHEBI:190135"/>
    </ligand>
</feature>
<dbReference type="GO" id="GO:0016491">
    <property type="term" value="F:oxidoreductase activity"/>
    <property type="evidence" value="ECO:0007669"/>
    <property type="project" value="InterPro"/>
</dbReference>
<feature type="domain" description="FAD-binding FR-type" evidence="14">
    <location>
        <begin position="3"/>
        <end position="100"/>
    </location>
</feature>
<evidence type="ECO:0000256" key="13">
    <source>
        <dbReference type="PIRSR" id="PIRSR006816-2"/>
    </source>
</evidence>
<evidence type="ECO:0000256" key="3">
    <source>
        <dbReference type="ARBA" id="ARBA00022630"/>
    </source>
</evidence>
<keyword evidence="2 11" id="KW-0813">Transport</keyword>
<dbReference type="HAMAP" id="MF_01211">
    <property type="entry name" value="DHODB_Fe_S_bind"/>
    <property type="match status" value="1"/>
</dbReference>
<dbReference type="EMBL" id="DVHA01000230">
    <property type="protein sequence ID" value="HIR61339.1"/>
    <property type="molecule type" value="Genomic_DNA"/>
</dbReference>
<evidence type="ECO:0000256" key="1">
    <source>
        <dbReference type="ARBA" id="ARBA00006422"/>
    </source>
</evidence>
<keyword evidence="9 11" id="KW-0408">Iron</keyword>
<reference evidence="15" key="2">
    <citation type="journal article" date="2021" name="PeerJ">
        <title>Extensive microbial diversity within the chicken gut microbiome revealed by metagenomics and culture.</title>
        <authorList>
            <person name="Gilroy R."/>
            <person name="Ravi A."/>
            <person name="Getino M."/>
            <person name="Pursley I."/>
            <person name="Horton D.L."/>
            <person name="Alikhan N.F."/>
            <person name="Baker D."/>
            <person name="Gharbi K."/>
            <person name="Hall N."/>
            <person name="Watson M."/>
            <person name="Adriaenssens E.M."/>
            <person name="Foster-Nyarko E."/>
            <person name="Jarju S."/>
            <person name="Secka A."/>
            <person name="Antonio M."/>
            <person name="Oren A."/>
            <person name="Chaudhuri R.R."/>
            <person name="La Ragione R."/>
            <person name="Hildebrand F."/>
            <person name="Pallen M.J."/>
        </authorList>
    </citation>
    <scope>NUCLEOTIDE SEQUENCE</scope>
    <source>
        <strain evidence="15">CHK189-12415</strain>
    </source>
</reference>
<comment type="pathway">
    <text evidence="11">Pyrimidine metabolism; UMP biosynthesis via de novo pathway; orotate from (S)-dihydroorotate (NAD(+) route): step 1/1.</text>
</comment>
<evidence type="ECO:0000256" key="5">
    <source>
        <dbReference type="ARBA" id="ARBA00022723"/>
    </source>
</evidence>
<evidence type="ECO:0000256" key="11">
    <source>
        <dbReference type="HAMAP-Rule" id="MF_01211"/>
    </source>
</evidence>
<dbReference type="PIRSF" id="PIRSF006816">
    <property type="entry name" value="Cyc3_hyd_g"/>
    <property type="match status" value="1"/>
</dbReference>
<dbReference type="Pfam" id="PF10418">
    <property type="entry name" value="DHODB_Fe-S_bind"/>
    <property type="match status" value="1"/>
</dbReference>
<evidence type="ECO:0000256" key="12">
    <source>
        <dbReference type="PIRSR" id="PIRSR006816-1"/>
    </source>
</evidence>
<feature type="binding site" evidence="11 12">
    <location>
        <begin position="51"/>
        <end position="54"/>
    </location>
    <ligand>
        <name>FAD</name>
        <dbReference type="ChEBI" id="CHEBI:57692"/>
    </ligand>
</feature>
<dbReference type="GO" id="GO:0050660">
    <property type="term" value="F:flavin adenine dinucleotide binding"/>
    <property type="evidence" value="ECO:0007669"/>
    <property type="project" value="InterPro"/>
</dbReference>
<evidence type="ECO:0000256" key="4">
    <source>
        <dbReference type="ARBA" id="ARBA00022714"/>
    </source>
</evidence>
<dbReference type="SUPFAM" id="SSF52343">
    <property type="entry name" value="Ferredoxin reductase-like, C-terminal NADP-linked domain"/>
    <property type="match status" value="1"/>
</dbReference>
<dbReference type="PROSITE" id="PS51384">
    <property type="entry name" value="FAD_FR"/>
    <property type="match status" value="1"/>
</dbReference>
<evidence type="ECO:0000256" key="9">
    <source>
        <dbReference type="ARBA" id="ARBA00023004"/>
    </source>
</evidence>
<dbReference type="GO" id="GO:0009055">
    <property type="term" value="F:electron transfer activity"/>
    <property type="evidence" value="ECO:0007669"/>
    <property type="project" value="UniProtKB-UniRule"/>
</dbReference>
<dbReference type="InterPro" id="IPR012165">
    <property type="entry name" value="Cyt_c3_hydrogenase_gsu"/>
</dbReference>
<comment type="similarity">
    <text evidence="1 11">Belongs to the PyrK family.</text>
</comment>
<dbReference type="InterPro" id="IPR017927">
    <property type="entry name" value="FAD-bd_FR_type"/>
</dbReference>
<proteinExistence type="inferred from homology"/>
<dbReference type="PANTHER" id="PTHR43513">
    <property type="entry name" value="DIHYDROOROTATE DEHYDROGENASE B (NAD(+)), ELECTRON TRANSFER SUBUNIT"/>
    <property type="match status" value="1"/>
</dbReference>
<dbReference type="InterPro" id="IPR017938">
    <property type="entry name" value="Riboflavin_synthase-like_b-brl"/>
</dbReference>
<dbReference type="InterPro" id="IPR019480">
    <property type="entry name" value="Dihydroorotate_DH_Fe-S-bd"/>
</dbReference>
<dbReference type="GO" id="GO:0051537">
    <property type="term" value="F:2 iron, 2 sulfur cluster binding"/>
    <property type="evidence" value="ECO:0007669"/>
    <property type="project" value="UniProtKB-KW"/>
</dbReference>
<feature type="binding site" evidence="11 12">
    <location>
        <begin position="75"/>
        <end position="76"/>
    </location>
    <ligand>
        <name>FAD</name>
        <dbReference type="ChEBI" id="CHEBI:57692"/>
    </ligand>
</feature>
<dbReference type="Pfam" id="PF00970">
    <property type="entry name" value="FAD_binding_6"/>
    <property type="match status" value="1"/>
</dbReference>
<gene>
    <name evidence="11" type="primary">pyrK</name>
    <name evidence="15" type="ORF">IAB37_07190</name>
</gene>
<evidence type="ECO:0000256" key="8">
    <source>
        <dbReference type="ARBA" id="ARBA00022982"/>
    </source>
</evidence>
<comment type="caution">
    <text evidence="15">The sequence shown here is derived from an EMBL/GenBank/DDBJ whole genome shotgun (WGS) entry which is preliminary data.</text>
</comment>
<dbReference type="SUPFAM" id="SSF63380">
    <property type="entry name" value="Riboflavin synthase domain-like"/>
    <property type="match status" value="1"/>
</dbReference>
<comment type="cofactor">
    <cofactor evidence="11">
        <name>[2Fe-2S] cluster</name>
        <dbReference type="ChEBI" id="CHEBI:190135"/>
    </cofactor>
    <text evidence="11">Binds 1 [2Fe-2S] cluster per subunit.</text>
</comment>
<evidence type="ECO:0000256" key="10">
    <source>
        <dbReference type="ARBA" id="ARBA00023014"/>
    </source>
</evidence>
<evidence type="ECO:0000256" key="2">
    <source>
        <dbReference type="ARBA" id="ARBA00022448"/>
    </source>
</evidence>
<dbReference type="InterPro" id="IPR008333">
    <property type="entry name" value="Cbr1-like_FAD-bd_dom"/>
</dbReference>
<dbReference type="GO" id="GO:0044205">
    <property type="term" value="P:'de novo' UMP biosynthetic process"/>
    <property type="evidence" value="ECO:0007669"/>
    <property type="project" value="UniProtKB-UniRule"/>
</dbReference>
<protein>
    <recommendedName>
        <fullName evidence="11">Dihydroorotate dehydrogenase B (NAD(+)), electron transfer subunit</fullName>
    </recommendedName>
    <alternativeName>
        <fullName evidence="11">Dihydroorotate oxidase B, electron transfer subunit</fullName>
    </alternativeName>
</protein>
<sequence>MAYTQSLYPIVRKQNLARGVYDYTVHCPEMAAEAVPGQFVHIRVPGFMLRRPISICGIDREKGNLRLVMEVRGEGTEVLSRLNEGELIDLMGPLGHGFTLLSPDKKAVVIGGGIGVPPLLGAIAHYGRNGTAITGFRSASAVILQEDFQAAGAKTVLCTDDGTKGEKGFVTGALQKLLETETPDILYACGPMPMLKAVAKMAEEKGIECEISLEERMACGVGACLGCACRTVKNGVEGYSHVCKDGPVFNSREVRL</sequence>
<dbReference type="Proteomes" id="UP000824241">
    <property type="component" value="Unassembled WGS sequence"/>
</dbReference>
<evidence type="ECO:0000256" key="7">
    <source>
        <dbReference type="ARBA" id="ARBA00022975"/>
    </source>
</evidence>
<dbReference type="Gene3D" id="3.40.50.80">
    <property type="entry name" value="Nucleotide-binding domain of ferredoxin-NADP reductase (FNR) module"/>
    <property type="match status" value="1"/>
</dbReference>
<comment type="cofactor">
    <cofactor evidence="11 12">
        <name>FAD</name>
        <dbReference type="ChEBI" id="CHEBI:57692"/>
    </cofactor>
    <text evidence="11 12">Binds 1 FAD per subunit.</text>
</comment>
<dbReference type="AlphaFoldDB" id="A0A9D1DYW6"/>
<reference evidence="15" key="1">
    <citation type="submission" date="2020-10" db="EMBL/GenBank/DDBJ databases">
        <authorList>
            <person name="Gilroy R."/>
        </authorList>
    </citation>
    <scope>NUCLEOTIDE SEQUENCE</scope>
    <source>
        <strain evidence="15">CHK189-12415</strain>
    </source>
</reference>
<dbReference type="InterPro" id="IPR023455">
    <property type="entry name" value="Dihydroorotate_DHASE_ETsu"/>
</dbReference>
<evidence type="ECO:0000313" key="16">
    <source>
        <dbReference type="Proteomes" id="UP000824241"/>
    </source>
</evidence>
<keyword evidence="7 11" id="KW-0665">Pyrimidine biosynthesis</keyword>
<dbReference type="InterPro" id="IPR050353">
    <property type="entry name" value="PyrK_electron_transfer"/>
</dbReference>
<dbReference type="InterPro" id="IPR039261">
    <property type="entry name" value="FNR_nucleotide-bd"/>
</dbReference>
<keyword evidence="8 11" id="KW-0249">Electron transport</keyword>
<feature type="binding site" evidence="11 13">
    <location>
        <position position="224"/>
    </location>
    <ligand>
        <name>[2Fe-2S] cluster</name>
        <dbReference type="ChEBI" id="CHEBI:190135"/>
    </ligand>
</feature>
<evidence type="ECO:0000259" key="14">
    <source>
        <dbReference type="PROSITE" id="PS51384"/>
    </source>
</evidence>
<feature type="binding site" evidence="11 13">
    <location>
        <position position="219"/>
    </location>
    <ligand>
        <name>[2Fe-2S] cluster</name>
        <dbReference type="ChEBI" id="CHEBI:190135"/>
    </ligand>
</feature>
<dbReference type="CDD" id="cd06218">
    <property type="entry name" value="DHOD_e_trans"/>
    <property type="match status" value="1"/>
</dbReference>
<comment type="subunit">
    <text evidence="11">Heterotetramer of 2 PyrK and 2 PyrD type B subunits.</text>
</comment>
<keyword evidence="4 11" id="KW-0001">2Fe-2S</keyword>
<comment type="function">
    <text evidence="11">Responsible for channeling the electrons from the oxidation of dihydroorotate from the FMN redox center in the PyrD type B subunit to the ultimate electron acceptor NAD(+).</text>
</comment>
<evidence type="ECO:0000313" key="15">
    <source>
        <dbReference type="EMBL" id="HIR61339.1"/>
    </source>
</evidence>
<accession>A0A9D1DYW6</accession>
<keyword evidence="10 11" id="KW-0411">Iron-sulfur</keyword>
<dbReference type="InterPro" id="IPR037117">
    <property type="entry name" value="Dihydroorotate_DH_ele_sf"/>
</dbReference>
<feature type="binding site" evidence="11 13">
    <location>
        <position position="227"/>
    </location>
    <ligand>
        <name>[2Fe-2S] cluster</name>
        <dbReference type="ChEBI" id="CHEBI:190135"/>
    </ligand>
</feature>
<keyword evidence="6 11" id="KW-0274">FAD</keyword>
<dbReference type="Gene3D" id="2.40.30.10">
    <property type="entry name" value="Translation factors"/>
    <property type="match status" value="1"/>
</dbReference>
<dbReference type="GO" id="GO:0046872">
    <property type="term" value="F:metal ion binding"/>
    <property type="evidence" value="ECO:0007669"/>
    <property type="project" value="UniProtKB-KW"/>
</dbReference>
<dbReference type="Gene3D" id="2.10.240.10">
    <property type="entry name" value="Dihydroorotate dehydrogenase, electron transfer subunit"/>
    <property type="match status" value="1"/>
</dbReference>
<name>A0A9D1DYW6_9FIRM</name>
<dbReference type="PANTHER" id="PTHR43513:SF3">
    <property type="entry name" value="DIHYDROOROTATE DEHYDROGENASE B (NAD(+)), ELECTRON TRANSFER SUBUNIT-RELATED"/>
    <property type="match status" value="1"/>
</dbReference>
<comment type="cofactor">
    <cofactor evidence="13">
        <name>[2Fe-2S] cluster</name>
        <dbReference type="ChEBI" id="CHEBI:190135"/>
    </cofactor>
    <text evidence="13">Binds 1 [2Fe-2S] cluster per subunit.</text>
</comment>
<evidence type="ECO:0000256" key="6">
    <source>
        <dbReference type="ARBA" id="ARBA00022827"/>
    </source>
</evidence>